<dbReference type="PANTHER" id="PTHR10948">
    <property type="entry name" value="TRANSPOSASE"/>
    <property type="match status" value="1"/>
</dbReference>
<accession>A0A328TT53</accession>
<dbReference type="EMBL" id="LJAM02000051">
    <property type="protein sequence ID" value="RAP72241.1"/>
    <property type="molecule type" value="Genomic_DNA"/>
</dbReference>
<evidence type="ECO:0000313" key="1">
    <source>
        <dbReference type="EMBL" id="RAP72241.1"/>
    </source>
</evidence>
<sequence length="171" mass="19344">MENSISNFLTGKSATATVPRSSNAVLFPTVLALNISPAEAELKQKPSHFEIDTIFGKDQKSLLLTLVDKALKIVTIRKLPNKRAETVVVAFRDIEANTFCEFIVRPYHSWERRLNEHTNGLIRHFHPKATDFSQVSHRKIAELKHTLNTRGQKSLGYRSPNEVFLTHLLAA</sequence>
<protein>
    <recommendedName>
        <fullName evidence="3">Transposase</fullName>
    </recommendedName>
</protein>
<proteinExistence type="predicted"/>
<dbReference type="SUPFAM" id="SSF53098">
    <property type="entry name" value="Ribonuclease H-like"/>
    <property type="match status" value="1"/>
</dbReference>
<organism evidence="1 2">
    <name type="scientific">Candidatus Erwinia dacicola</name>
    <dbReference type="NCBI Taxonomy" id="252393"/>
    <lineage>
        <taxon>Bacteria</taxon>
        <taxon>Pseudomonadati</taxon>
        <taxon>Pseudomonadota</taxon>
        <taxon>Gammaproteobacteria</taxon>
        <taxon>Enterobacterales</taxon>
        <taxon>Erwiniaceae</taxon>
        <taxon>Erwinia</taxon>
    </lineage>
</organism>
<dbReference type="InterPro" id="IPR012337">
    <property type="entry name" value="RNaseH-like_sf"/>
</dbReference>
<dbReference type="InterPro" id="IPR051917">
    <property type="entry name" value="Transposase-Integrase"/>
</dbReference>
<comment type="caution">
    <text evidence="1">The sequence shown here is derived from an EMBL/GenBank/DDBJ whole genome shotgun (WGS) entry which is preliminary data.</text>
</comment>
<keyword evidence="2" id="KW-1185">Reference proteome</keyword>
<gene>
    <name evidence="1" type="ORF">ACZ87_00938</name>
</gene>
<evidence type="ECO:0008006" key="3">
    <source>
        <dbReference type="Google" id="ProtNLM"/>
    </source>
</evidence>
<name>A0A328TT53_9GAMM</name>
<evidence type="ECO:0000313" key="2">
    <source>
        <dbReference type="Proteomes" id="UP000244334"/>
    </source>
</evidence>
<dbReference type="PANTHER" id="PTHR10948:SF23">
    <property type="entry name" value="TRANSPOSASE INSI FOR INSERTION SEQUENCE ELEMENT IS30A-RELATED"/>
    <property type="match status" value="1"/>
</dbReference>
<reference evidence="1" key="1">
    <citation type="submission" date="2018-04" db="EMBL/GenBank/DDBJ databases">
        <title>Genomes of the Obligate Erwinia dacicola and Facultative Enterobacter sp. OLF Endosymbionts of the Olive Fruit fly, Bactrocera oleae.</title>
        <authorList>
            <person name="Estes A.M."/>
            <person name="Hearn D.J."/>
            <person name="Agarwal S."/>
            <person name="Pierson E.A."/>
            <person name="Dunning-Hotopp J.C."/>
        </authorList>
    </citation>
    <scope>NUCLEOTIDE SEQUENCE [LARGE SCALE GENOMIC DNA]</scope>
    <source>
        <strain evidence="1">Oroville</strain>
    </source>
</reference>
<dbReference type="Proteomes" id="UP000244334">
    <property type="component" value="Unassembled WGS sequence"/>
</dbReference>
<dbReference type="GO" id="GO:0032196">
    <property type="term" value="P:transposition"/>
    <property type="evidence" value="ECO:0007669"/>
    <property type="project" value="TreeGrafter"/>
</dbReference>
<dbReference type="GO" id="GO:0005829">
    <property type="term" value="C:cytosol"/>
    <property type="evidence" value="ECO:0007669"/>
    <property type="project" value="TreeGrafter"/>
</dbReference>
<dbReference type="AlphaFoldDB" id="A0A328TT53"/>
<dbReference type="GO" id="GO:0004803">
    <property type="term" value="F:transposase activity"/>
    <property type="evidence" value="ECO:0007669"/>
    <property type="project" value="TreeGrafter"/>
</dbReference>